<dbReference type="RefSeq" id="WP_091859500.1">
    <property type="nucleotide sequence ID" value="NZ_FNBZ01000006.1"/>
</dbReference>
<reference evidence="2 3" key="1">
    <citation type="submission" date="2016-10" db="EMBL/GenBank/DDBJ databases">
        <authorList>
            <person name="Varghese N."/>
            <person name="Submissions S."/>
        </authorList>
    </citation>
    <scope>NUCLEOTIDE SEQUENCE [LARGE SCALE GENOMIC DNA]</scope>
    <source>
        <strain evidence="2 3">DSM 26672</strain>
    </source>
</reference>
<protein>
    <recommendedName>
        <fullName evidence="4">Ribbon-helix-helix protein CopG domain-containing protein</fullName>
    </recommendedName>
</protein>
<proteinExistence type="predicted"/>
<gene>
    <name evidence="2" type="ORF">SAMN05421844_106314</name>
</gene>
<evidence type="ECO:0000313" key="2">
    <source>
        <dbReference type="EMBL" id="SDH04096.1"/>
    </source>
</evidence>
<evidence type="ECO:0000313" key="3">
    <source>
        <dbReference type="Proteomes" id="UP000199468"/>
    </source>
</evidence>
<accession>A0ABY0P3A3</accession>
<dbReference type="Proteomes" id="UP000199468">
    <property type="component" value="Unassembled WGS sequence"/>
</dbReference>
<name>A0ABY0P3A3_9HYPH</name>
<evidence type="ECO:0000256" key="1">
    <source>
        <dbReference type="SAM" id="MobiDB-lite"/>
    </source>
</evidence>
<dbReference type="EMBL" id="FNBZ01000006">
    <property type="protein sequence ID" value="SDH04096.1"/>
    <property type="molecule type" value="Genomic_DNA"/>
</dbReference>
<feature type="compositionally biased region" description="Basic and acidic residues" evidence="1">
    <location>
        <begin position="50"/>
        <end position="60"/>
    </location>
</feature>
<organism evidence="2 3">
    <name type="scientific">Bosea robiniae</name>
    <dbReference type="NCBI Taxonomy" id="1036780"/>
    <lineage>
        <taxon>Bacteria</taxon>
        <taxon>Pseudomonadati</taxon>
        <taxon>Pseudomonadota</taxon>
        <taxon>Alphaproteobacteria</taxon>
        <taxon>Hyphomicrobiales</taxon>
        <taxon>Boseaceae</taxon>
        <taxon>Bosea</taxon>
    </lineage>
</organism>
<feature type="region of interest" description="Disordered" evidence="1">
    <location>
        <begin position="45"/>
        <end position="67"/>
    </location>
</feature>
<sequence length="67" mass="7358">MPTLPVTLSVDERTLAALDRHVELHRQGRSRADVIAEILVAWAASPERSTPPDEGLRPEELNASNDS</sequence>
<comment type="caution">
    <text evidence="2">The sequence shown here is derived from an EMBL/GenBank/DDBJ whole genome shotgun (WGS) entry which is preliminary data.</text>
</comment>
<evidence type="ECO:0008006" key="4">
    <source>
        <dbReference type="Google" id="ProtNLM"/>
    </source>
</evidence>
<keyword evidence="3" id="KW-1185">Reference proteome</keyword>